<organism evidence="2 3">
    <name type="scientific">Methylobacterium iners</name>
    <dbReference type="NCBI Taxonomy" id="418707"/>
    <lineage>
        <taxon>Bacteria</taxon>
        <taxon>Pseudomonadati</taxon>
        <taxon>Pseudomonadota</taxon>
        <taxon>Alphaproteobacteria</taxon>
        <taxon>Hyphomicrobiales</taxon>
        <taxon>Methylobacteriaceae</taxon>
        <taxon>Methylobacterium</taxon>
    </lineage>
</organism>
<dbReference type="PROSITE" id="PS51257">
    <property type="entry name" value="PROKAR_LIPOPROTEIN"/>
    <property type="match status" value="1"/>
</dbReference>
<dbReference type="EMBL" id="BPQP01000049">
    <property type="protein sequence ID" value="GJD95996.1"/>
    <property type="molecule type" value="Genomic_DNA"/>
</dbReference>
<reference evidence="2" key="1">
    <citation type="journal article" date="2021" name="Front. Microbiol.">
        <title>Comprehensive Comparative Genomics and Phenotyping of Methylobacterium Species.</title>
        <authorList>
            <person name="Alessa O."/>
            <person name="Ogura Y."/>
            <person name="Fujitani Y."/>
            <person name="Takami H."/>
            <person name="Hayashi T."/>
            <person name="Sahin N."/>
            <person name="Tani A."/>
        </authorList>
    </citation>
    <scope>NUCLEOTIDE SEQUENCE</scope>
    <source>
        <strain evidence="2">DSM 19015</strain>
    </source>
</reference>
<evidence type="ECO:0000313" key="2">
    <source>
        <dbReference type="EMBL" id="GJD95996.1"/>
    </source>
</evidence>
<evidence type="ECO:0000313" key="3">
    <source>
        <dbReference type="Proteomes" id="UP001055125"/>
    </source>
</evidence>
<protein>
    <recommendedName>
        <fullName evidence="4">Entry exclusion lipoprotein TrbK</fullName>
    </recommendedName>
</protein>
<comment type="caution">
    <text evidence="2">The sequence shown here is derived from an EMBL/GenBank/DDBJ whole genome shotgun (WGS) entry which is preliminary data.</text>
</comment>
<dbReference type="Proteomes" id="UP001055125">
    <property type="component" value="Unassembled WGS sequence"/>
</dbReference>
<gene>
    <name evidence="2" type="ORF">OCOJLMKI_3213</name>
</gene>
<reference evidence="2" key="2">
    <citation type="submission" date="2021-08" db="EMBL/GenBank/DDBJ databases">
        <authorList>
            <person name="Tani A."/>
            <person name="Ola A."/>
            <person name="Ogura Y."/>
            <person name="Katsura K."/>
            <person name="Hayashi T."/>
        </authorList>
    </citation>
    <scope>NUCLEOTIDE SEQUENCE</scope>
    <source>
        <strain evidence="2">DSM 19015</strain>
    </source>
</reference>
<name>A0ABQ4RZ80_9HYPH</name>
<proteinExistence type="predicted"/>
<dbReference type="RefSeq" id="WP_238245116.1">
    <property type="nucleotide sequence ID" value="NZ_BPQP01000049.1"/>
</dbReference>
<accession>A0ABQ4RZ80</accession>
<feature type="chain" id="PRO_5047086592" description="Entry exclusion lipoprotein TrbK" evidence="1">
    <location>
        <begin position="21"/>
        <end position="70"/>
    </location>
</feature>
<evidence type="ECO:0000256" key="1">
    <source>
        <dbReference type="SAM" id="SignalP"/>
    </source>
</evidence>
<keyword evidence="3" id="KW-1185">Reference proteome</keyword>
<evidence type="ECO:0008006" key="4">
    <source>
        <dbReference type="Google" id="ProtNLM"/>
    </source>
</evidence>
<sequence length="70" mass="7288">MRRLMLIAALALAGAATACAPNPIVARDPVPAPSPELGYVCDSRPTALNAFVTGCEPVSREQRAVVRARG</sequence>
<keyword evidence="1" id="KW-0732">Signal</keyword>
<feature type="signal peptide" evidence="1">
    <location>
        <begin position="1"/>
        <end position="20"/>
    </location>
</feature>